<proteinExistence type="predicted"/>
<organism evidence="1 2">
    <name type="scientific">Cryomorpha ignava</name>
    <dbReference type="NCBI Taxonomy" id="101383"/>
    <lineage>
        <taxon>Bacteria</taxon>
        <taxon>Pseudomonadati</taxon>
        <taxon>Bacteroidota</taxon>
        <taxon>Flavobacteriia</taxon>
        <taxon>Flavobacteriales</taxon>
        <taxon>Cryomorphaceae</taxon>
        <taxon>Cryomorpha</taxon>
    </lineage>
</organism>
<evidence type="ECO:0000313" key="1">
    <source>
        <dbReference type="EMBL" id="NEN22527.1"/>
    </source>
</evidence>
<gene>
    <name evidence="1" type="ORF">G3O08_03290</name>
</gene>
<keyword evidence="2" id="KW-1185">Reference proteome</keyword>
<dbReference type="Proteomes" id="UP000486602">
    <property type="component" value="Unassembled WGS sequence"/>
</dbReference>
<name>A0A7K3WLK8_9FLAO</name>
<accession>A0A7K3WLK8</accession>
<dbReference type="RefSeq" id="WP_163283252.1">
    <property type="nucleotide sequence ID" value="NZ_JAAGVY010000003.1"/>
</dbReference>
<dbReference type="AlphaFoldDB" id="A0A7K3WLK8"/>
<reference evidence="1 2" key="1">
    <citation type="submission" date="2020-02" db="EMBL/GenBank/DDBJ databases">
        <title>Out from the shadows clarifying the taxonomy of the family Cryomorphaceae and related taxa by utilizing the GTDB taxonomic framework.</title>
        <authorList>
            <person name="Bowman J.P."/>
        </authorList>
    </citation>
    <scope>NUCLEOTIDE SEQUENCE [LARGE SCALE GENOMIC DNA]</scope>
    <source>
        <strain evidence="1 2">QSSC 1-22</strain>
    </source>
</reference>
<comment type="caution">
    <text evidence="1">The sequence shown here is derived from an EMBL/GenBank/DDBJ whole genome shotgun (WGS) entry which is preliminary data.</text>
</comment>
<protein>
    <submittedName>
        <fullName evidence="1">Uncharacterized protein</fullName>
    </submittedName>
</protein>
<dbReference type="EMBL" id="JAAGVY010000003">
    <property type="protein sequence ID" value="NEN22527.1"/>
    <property type="molecule type" value="Genomic_DNA"/>
</dbReference>
<evidence type="ECO:0000313" key="2">
    <source>
        <dbReference type="Proteomes" id="UP000486602"/>
    </source>
</evidence>
<sequence length="115" mass="12952">MPRSITAAEVYQNFDDLMQSPDTNLAHAKKVAQRWMAYSMPYLNVDSATGALTNKPFNDAMKAIYTSPLQCGEADLASWESDGPKFIPDWLFQGRFYELLQDGSKLKGGKFIIKH</sequence>